<name>G7W4A7_PAETH</name>
<evidence type="ECO:0000313" key="1">
    <source>
        <dbReference type="EMBL" id="AET59745.1"/>
    </source>
</evidence>
<gene>
    <name evidence="1" type="ordered locus">HPL003_14970</name>
</gene>
<accession>G7W4A7</accession>
<reference evidence="1 2" key="3">
    <citation type="journal article" date="2012" name="J. Bacteriol.">
        <title>Genome Sequence of Paenibacillus terrae HPL-003, a Xylanase-Producing Bacterium Isolated from Soil Found in Forest Residue.</title>
        <authorList>
            <person name="Shin S.H."/>
            <person name="Kim S."/>
            <person name="Kim J.Y."/>
            <person name="Song H.Y."/>
            <person name="Cho S.J."/>
            <person name="Kim D.R."/>
            <person name="Lee K.I."/>
            <person name="Lim H.K."/>
            <person name="Park N.J."/>
            <person name="Hwang I.T."/>
            <person name="Yang K.S."/>
        </authorList>
    </citation>
    <scope>NUCLEOTIDE SEQUENCE [LARGE SCALE GENOMIC DNA]</scope>
    <source>
        <strain evidence="1 2">HPL-003</strain>
    </source>
</reference>
<dbReference type="AlphaFoldDB" id="G7W4A7"/>
<proteinExistence type="predicted"/>
<organism evidence="1 2">
    <name type="scientific">Paenibacillus terrae (strain HPL-003)</name>
    <dbReference type="NCBI Taxonomy" id="985665"/>
    <lineage>
        <taxon>Bacteria</taxon>
        <taxon>Bacillati</taxon>
        <taxon>Bacillota</taxon>
        <taxon>Bacilli</taxon>
        <taxon>Bacillales</taxon>
        <taxon>Paenibacillaceae</taxon>
        <taxon>Paenibacillus</taxon>
    </lineage>
</organism>
<sequence length="377" mass="43219">MEHLELEEDKVGDRNLMGIYKKWSGLIFDDTFQSGEIHSRYQLSPTTACTLDTGLQQLIMSHTEQETMLLIDAPKDEPTLLLEVTADYVPIAYGDEGGIVIWQDGYHRLEFLESRDTTTREYSRWRAEKKGNRWTFYANRGLGWELFDSADLVAEKIGILLKNPQRDEYENLGLDRLVLCKSNKITLGNLPEGYSVFLCDPDGYTVASSKVEPTWTGVQLELPTVPFSGMLRVYDENGVLLSSLGAMDMYGGDLYLYGTDLRVLWKDKELSLSGETYLGTMYDNTIQVQLELYNPSKNKQAEQITMGILKYLEEFGYEWADLSHDDGSDHPQGDYMQQLPMGTLPPEGRMKFWMKVERKNEHFGIKPLHFILDITHI</sequence>
<protein>
    <submittedName>
        <fullName evidence="1">Protein containing cell adhesion domain</fullName>
    </submittedName>
</protein>
<evidence type="ECO:0000313" key="2">
    <source>
        <dbReference type="Proteomes" id="UP000005876"/>
    </source>
</evidence>
<dbReference type="KEGG" id="pta:HPL003_14970"/>
<dbReference type="HOGENOM" id="CLU_027126_0_0_9"/>
<reference key="2">
    <citation type="submission" date="2011-11" db="EMBL/GenBank/DDBJ databases">
        <authorList>
            <person name="Shin S.H."/>
            <person name="Kim S."/>
            <person name="Kim J.Y."/>
        </authorList>
    </citation>
    <scope>NUCLEOTIDE SEQUENCE</scope>
    <source>
        <strain>HPL-003</strain>
    </source>
</reference>
<dbReference type="eggNOG" id="COG3507">
    <property type="taxonomic scope" value="Bacteria"/>
</dbReference>
<dbReference type="EMBL" id="CP003107">
    <property type="protein sequence ID" value="AET59745.1"/>
    <property type="molecule type" value="Genomic_DNA"/>
</dbReference>
<dbReference type="Proteomes" id="UP000005876">
    <property type="component" value="Chromosome"/>
</dbReference>
<reference evidence="2" key="1">
    <citation type="submission" date="2011-11" db="EMBL/GenBank/DDBJ databases">
        <title>Complete sequence of Paenibacillus terrae HPL-003.</title>
        <authorList>
            <person name="Shin S.H."/>
            <person name="Kim S."/>
            <person name="Kim J.Y."/>
        </authorList>
    </citation>
    <scope>NUCLEOTIDE SEQUENCE [LARGE SCALE GENOMIC DNA]</scope>
    <source>
        <strain evidence="2">HPL-003</strain>
    </source>
</reference>
<dbReference type="STRING" id="985665.HPL003_14970"/>